<feature type="compositionally biased region" description="Polar residues" evidence="1">
    <location>
        <begin position="206"/>
        <end position="216"/>
    </location>
</feature>
<sequence>MPTSTPSSTAVAILALALFGTVSATPIVDYDTQQLHDLWAAAVVPAVTPAAAPPVITGRPFRPPFLPPWLTGGIGNGGTLPAGWGTGPLTAGAVCGPYTLPVNLPFSPPCPFSTTARATNEPEPTEKETNPVLPGTTIHPTTHSAPTATPPGPPESSTASHPPPPPPVSSTPLMTPTPRPSDITTTSVIKTLPPTTLPAGTPAVGSPTQVIVTVSVTLRPDPPYIPGPAGEGPKTTLSTVRRE</sequence>
<evidence type="ECO:0000313" key="3">
    <source>
        <dbReference type="EMBL" id="KAL1901001.1"/>
    </source>
</evidence>
<evidence type="ECO:0000256" key="1">
    <source>
        <dbReference type="SAM" id="MobiDB-lite"/>
    </source>
</evidence>
<proteinExistence type="predicted"/>
<evidence type="ECO:0000313" key="4">
    <source>
        <dbReference type="Proteomes" id="UP001583186"/>
    </source>
</evidence>
<feature type="region of interest" description="Disordered" evidence="1">
    <location>
        <begin position="113"/>
        <end position="243"/>
    </location>
</feature>
<reference evidence="3 4" key="1">
    <citation type="journal article" date="2024" name="IMA Fungus">
        <title>IMA Genome - F19 : A genome assembly and annotation guide to empower mycologists, including annotated draft genome sequences of Ceratocystis pirilliformis, Diaporthe australafricana, Fusarium ophioides, Paecilomyces lecythidis, and Sporothrix stenoceras.</title>
        <authorList>
            <person name="Aylward J."/>
            <person name="Wilson A.M."/>
            <person name="Visagie C.M."/>
            <person name="Spraker J."/>
            <person name="Barnes I."/>
            <person name="Buitendag C."/>
            <person name="Ceriani C."/>
            <person name="Del Mar Angel L."/>
            <person name="du Plessis D."/>
            <person name="Fuchs T."/>
            <person name="Gasser K."/>
            <person name="Kramer D."/>
            <person name="Li W."/>
            <person name="Munsamy K."/>
            <person name="Piso A."/>
            <person name="Price J.L."/>
            <person name="Sonnekus B."/>
            <person name="Thomas C."/>
            <person name="van der Nest A."/>
            <person name="van Dijk A."/>
            <person name="van Heerden A."/>
            <person name="van Vuuren N."/>
            <person name="Yilmaz N."/>
            <person name="Duong T.A."/>
            <person name="van der Merwe N.A."/>
            <person name="Wingfield M.J."/>
            <person name="Wingfield B.D."/>
        </authorList>
    </citation>
    <scope>NUCLEOTIDE SEQUENCE [LARGE SCALE GENOMIC DNA]</scope>
    <source>
        <strain evidence="3 4">CMW 5346</strain>
    </source>
</reference>
<feature type="compositionally biased region" description="Pro residues" evidence="1">
    <location>
        <begin position="161"/>
        <end position="179"/>
    </location>
</feature>
<accession>A0ABR3ZLP1</accession>
<keyword evidence="2" id="KW-0732">Signal</keyword>
<feature type="chain" id="PRO_5046067483" evidence="2">
    <location>
        <begin position="25"/>
        <end position="243"/>
    </location>
</feature>
<organism evidence="3 4">
    <name type="scientific">Sporothrix stenoceras</name>
    <dbReference type="NCBI Taxonomy" id="5173"/>
    <lineage>
        <taxon>Eukaryota</taxon>
        <taxon>Fungi</taxon>
        <taxon>Dikarya</taxon>
        <taxon>Ascomycota</taxon>
        <taxon>Pezizomycotina</taxon>
        <taxon>Sordariomycetes</taxon>
        <taxon>Sordariomycetidae</taxon>
        <taxon>Ophiostomatales</taxon>
        <taxon>Ophiostomataceae</taxon>
        <taxon>Sporothrix</taxon>
    </lineage>
</organism>
<keyword evidence="4" id="KW-1185">Reference proteome</keyword>
<protein>
    <submittedName>
        <fullName evidence="3">Uncharacterized protein</fullName>
    </submittedName>
</protein>
<feature type="signal peptide" evidence="2">
    <location>
        <begin position="1"/>
        <end position="24"/>
    </location>
</feature>
<gene>
    <name evidence="3" type="ORF">Sste5346_002065</name>
</gene>
<feature type="compositionally biased region" description="Low complexity" evidence="1">
    <location>
        <begin position="191"/>
        <end position="203"/>
    </location>
</feature>
<dbReference type="EMBL" id="JAWCUI010000008">
    <property type="protein sequence ID" value="KAL1901001.1"/>
    <property type="molecule type" value="Genomic_DNA"/>
</dbReference>
<feature type="compositionally biased region" description="Low complexity" evidence="1">
    <location>
        <begin position="136"/>
        <end position="147"/>
    </location>
</feature>
<dbReference type="Proteomes" id="UP001583186">
    <property type="component" value="Unassembled WGS sequence"/>
</dbReference>
<name>A0ABR3ZLP1_9PEZI</name>
<evidence type="ECO:0000256" key="2">
    <source>
        <dbReference type="SAM" id="SignalP"/>
    </source>
</evidence>
<comment type="caution">
    <text evidence="3">The sequence shown here is derived from an EMBL/GenBank/DDBJ whole genome shotgun (WGS) entry which is preliminary data.</text>
</comment>